<dbReference type="CDD" id="cd07322">
    <property type="entry name" value="PriL_PriS_Eukaryotic"/>
    <property type="match status" value="1"/>
</dbReference>
<keyword evidence="13" id="KW-1185">Reference proteome</keyword>
<keyword evidence="4 9" id="KW-0235">DNA replication</keyword>
<evidence type="ECO:0000259" key="11">
    <source>
        <dbReference type="Pfam" id="PF04104"/>
    </source>
</evidence>
<feature type="domain" description="DNA primase large subunit C-terminal" evidence="11">
    <location>
        <begin position="277"/>
        <end position="442"/>
    </location>
</feature>
<evidence type="ECO:0000313" key="12">
    <source>
        <dbReference type="EMBL" id="KAG0568931.1"/>
    </source>
</evidence>
<comment type="function">
    <text evidence="9">DNA primase is the polymerase that synthesizes small RNA primers for the Okazaki fragments made during discontinuous DNA replication.</text>
</comment>
<sequence length="463" mass="52887">MEFRSKSSSVVAVKAYGGGAGKSKVSMYLVAPEADVAIEDFEQYALDRLHVLIAIEENRSRGKRAEDVEAAVMDLWRKHMRTVQSDDLLQKDVISHFVLRLVHCRTEELRRWFLEMETALFRIRFRMESPELQKAFIEEHKLPYKIISAAEFDGMKEKLAQVMRASGQGAGLVGETAFYKVPFEEVLDLVATRKVYIHQGHAYVPREQLVTIVANHFRSMLSQALVLTNRNWTAMFAAQEEDRLTPILEALSKRYLAPDYSKSASGSAVTLQELDGLAMRSFPLCMRHLYLKLQEDRHLRHGGRQQLGLFLKGIGLKLDDALAFWRGAFAPRMPAEKFDKEYAYNVRHNYGKEGKRTDYTPYSCMYIIMSSPGVGDHHGCPYRHFSPENLHAALSGMRLSPKSIDEVMEKTRGRHYQLACAATFEGAHSCQCDGINHPNQYFEQSRKFLKEQAEKATEMETDS</sequence>
<reference evidence="12 13" key="1">
    <citation type="submission" date="2020-06" db="EMBL/GenBank/DDBJ databases">
        <title>WGS assembly of Ceratodon purpureus strain R40.</title>
        <authorList>
            <person name="Carey S.B."/>
            <person name="Jenkins J."/>
            <person name="Shu S."/>
            <person name="Lovell J.T."/>
            <person name="Sreedasyam A."/>
            <person name="Maumus F."/>
            <person name="Tiley G.P."/>
            <person name="Fernandez-Pozo N."/>
            <person name="Barry K."/>
            <person name="Chen C."/>
            <person name="Wang M."/>
            <person name="Lipzen A."/>
            <person name="Daum C."/>
            <person name="Saski C.A."/>
            <person name="Payton A.C."/>
            <person name="Mcbreen J.C."/>
            <person name="Conrad R.E."/>
            <person name="Kollar L.M."/>
            <person name="Olsson S."/>
            <person name="Huttunen S."/>
            <person name="Landis J.B."/>
            <person name="Wickett N.J."/>
            <person name="Johnson M.G."/>
            <person name="Rensing S.A."/>
            <person name="Grimwood J."/>
            <person name="Schmutz J."/>
            <person name="Mcdaniel S.F."/>
        </authorList>
    </citation>
    <scope>NUCLEOTIDE SEQUENCE [LARGE SCALE GENOMIC DNA]</scope>
    <source>
        <strain evidence="12 13">R40</strain>
    </source>
</reference>
<dbReference type="AlphaFoldDB" id="A0A8T0HAY2"/>
<name>A0A8T0HAY2_CERPU</name>
<feature type="binding site" evidence="10">
    <location>
        <position position="364"/>
    </location>
    <ligand>
        <name>[4Fe-4S] cluster</name>
        <dbReference type="ChEBI" id="CHEBI:49883"/>
    </ligand>
</feature>
<evidence type="ECO:0000256" key="10">
    <source>
        <dbReference type="PIRSR" id="PIRSR009449-1"/>
    </source>
</evidence>
<feature type="binding site" evidence="10">
    <location>
        <position position="420"/>
    </location>
    <ligand>
        <name>[4Fe-4S] cluster</name>
        <dbReference type="ChEBI" id="CHEBI:49883"/>
    </ligand>
</feature>
<comment type="caution">
    <text evidence="12">The sequence shown here is derived from an EMBL/GenBank/DDBJ whole genome shotgun (WGS) entry which is preliminary data.</text>
</comment>
<evidence type="ECO:0000256" key="4">
    <source>
        <dbReference type="ARBA" id="ARBA00022705"/>
    </source>
</evidence>
<dbReference type="GO" id="GO:0051539">
    <property type="term" value="F:4 iron, 4 sulfur cluster binding"/>
    <property type="evidence" value="ECO:0007669"/>
    <property type="project" value="UniProtKB-UniRule"/>
</dbReference>
<evidence type="ECO:0000313" key="13">
    <source>
        <dbReference type="Proteomes" id="UP000822688"/>
    </source>
</evidence>
<comment type="cofactor">
    <cofactor evidence="9">
        <name>[4Fe-4S] cluster</name>
        <dbReference type="ChEBI" id="CHEBI:49883"/>
    </cofactor>
    <text evidence="9">Binds 1 [4Fe-4S] cluster.</text>
</comment>
<comment type="similarity">
    <text evidence="1 9">Belongs to the eukaryotic-type primase large subunit family.</text>
</comment>
<dbReference type="PANTHER" id="PTHR10537:SF3">
    <property type="entry name" value="DNA PRIMASE LARGE SUBUNIT"/>
    <property type="match status" value="1"/>
</dbReference>
<dbReference type="Proteomes" id="UP000822688">
    <property type="component" value="Chromosome 6"/>
</dbReference>
<keyword evidence="8 9" id="KW-0238">DNA-binding</keyword>
<dbReference type="GO" id="GO:0005658">
    <property type="term" value="C:alpha DNA polymerase:primase complex"/>
    <property type="evidence" value="ECO:0007669"/>
    <property type="project" value="TreeGrafter"/>
</dbReference>
<evidence type="ECO:0000256" key="9">
    <source>
        <dbReference type="PIRNR" id="PIRNR009449"/>
    </source>
</evidence>
<dbReference type="OrthoDB" id="421393at2759"/>
<dbReference type="InterPro" id="IPR007238">
    <property type="entry name" value="DNA_primase_lsu_euk/arc"/>
</dbReference>
<feature type="binding site" evidence="10">
    <location>
        <position position="285"/>
    </location>
    <ligand>
        <name>[4Fe-4S] cluster</name>
        <dbReference type="ChEBI" id="CHEBI:49883"/>
    </ligand>
</feature>
<dbReference type="FunFam" id="1.20.930.80:FF:000002">
    <property type="entry name" value="DNA primase large subunit"/>
    <property type="match status" value="1"/>
</dbReference>
<dbReference type="Gene3D" id="1.20.930.80">
    <property type="match status" value="1"/>
</dbReference>
<dbReference type="InterPro" id="IPR016558">
    <property type="entry name" value="DNA_primase_lsu_euk"/>
</dbReference>
<evidence type="ECO:0000256" key="3">
    <source>
        <dbReference type="ARBA" id="ARBA00022515"/>
    </source>
</evidence>
<dbReference type="EMBL" id="CM026427">
    <property type="protein sequence ID" value="KAG0568931.1"/>
    <property type="molecule type" value="Genomic_DNA"/>
</dbReference>
<keyword evidence="2 9" id="KW-0004">4Fe-4S</keyword>
<dbReference type="PANTHER" id="PTHR10537">
    <property type="entry name" value="DNA PRIMASE LARGE SUBUNIT"/>
    <property type="match status" value="1"/>
</dbReference>
<keyword evidence="3 9" id="KW-0639">Primosome</keyword>
<dbReference type="GO" id="GO:0006270">
    <property type="term" value="P:DNA replication initiation"/>
    <property type="evidence" value="ECO:0007669"/>
    <property type="project" value="TreeGrafter"/>
</dbReference>
<protein>
    <recommendedName>
        <fullName evidence="9">DNA primase large subunit</fullName>
    </recommendedName>
</protein>
<keyword evidence="5 9" id="KW-0479">Metal-binding</keyword>
<evidence type="ECO:0000256" key="2">
    <source>
        <dbReference type="ARBA" id="ARBA00022485"/>
    </source>
</evidence>
<evidence type="ECO:0000256" key="6">
    <source>
        <dbReference type="ARBA" id="ARBA00023004"/>
    </source>
</evidence>
<dbReference type="GO" id="GO:0006269">
    <property type="term" value="P:DNA replication, synthesis of primer"/>
    <property type="evidence" value="ECO:0007669"/>
    <property type="project" value="UniProtKB-KW"/>
</dbReference>
<feature type="binding site" evidence="10">
    <location>
        <position position="380"/>
    </location>
    <ligand>
        <name>[4Fe-4S] cluster</name>
        <dbReference type="ChEBI" id="CHEBI:49883"/>
    </ligand>
</feature>
<gene>
    <name evidence="12" type="ORF">KC19_6G052500</name>
</gene>
<keyword evidence="7 9" id="KW-0411">Iron-sulfur</keyword>
<proteinExistence type="inferred from homology"/>
<dbReference type="InterPro" id="IPR058560">
    <property type="entry name" value="DNA_primase_C"/>
</dbReference>
<dbReference type="Pfam" id="PF04104">
    <property type="entry name" value="DNA_primase_lrg"/>
    <property type="match status" value="1"/>
</dbReference>
<evidence type="ECO:0000256" key="1">
    <source>
        <dbReference type="ARBA" id="ARBA00010564"/>
    </source>
</evidence>
<dbReference type="GO" id="GO:0003677">
    <property type="term" value="F:DNA binding"/>
    <property type="evidence" value="ECO:0007669"/>
    <property type="project" value="UniProtKB-UniRule"/>
</dbReference>
<evidence type="ECO:0000256" key="7">
    <source>
        <dbReference type="ARBA" id="ARBA00023014"/>
    </source>
</evidence>
<organism evidence="12 13">
    <name type="scientific">Ceratodon purpureus</name>
    <name type="common">Fire moss</name>
    <name type="synonym">Dicranum purpureum</name>
    <dbReference type="NCBI Taxonomy" id="3225"/>
    <lineage>
        <taxon>Eukaryota</taxon>
        <taxon>Viridiplantae</taxon>
        <taxon>Streptophyta</taxon>
        <taxon>Embryophyta</taxon>
        <taxon>Bryophyta</taxon>
        <taxon>Bryophytina</taxon>
        <taxon>Bryopsida</taxon>
        <taxon>Dicranidae</taxon>
        <taxon>Pseudoditrichales</taxon>
        <taxon>Ditrichaceae</taxon>
        <taxon>Ceratodon</taxon>
    </lineage>
</organism>
<dbReference type="GO" id="GO:0046872">
    <property type="term" value="F:metal ion binding"/>
    <property type="evidence" value="ECO:0007669"/>
    <property type="project" value="UniProtKB-UniRule"/>
</dbReference>
<keyword evidence="6 9" id="KW-0408">Iron</keyword>
<dbReference type="Pfam" id="PF26466">
    <property type="entry name" value="DNA_primase_lrg_N"/>
    <property type="match status" value="1"/>
</dbReference>
<evidence type="ECO:0000256" key="5">
    <source>
        <dbReference type="ARBA" id="ARBA00022723"/>
    </source>
</evidence>
<dbReference type="PIRSF" id="PIRSF009449">
    <property type="entry name" value="DNA_primase_large_subunit"/>
    <property type="match status" value="1"/>
</dbReference>
<accession>A0A8T0HAY2</accession>
<evidence type="ECO:0000256" key="8">
    <source>
        <dbReference type="ARBA" id="ARBA00023125"/>
    </source>
</evidence>